<comment type="caution">
    <text evidence="2">The sequence shown here is derived from an EMBL/GenBank/DDBJ whole genome shotgun (WGS) entry which is preliminary data.</text>
</comment>
<feature type="signal peptide" evidence="1">
    <location>
        <begin position="1"/>
        <end position="20"/>
    </location>
</feature>
<feature type="chain" id="PRO_5043766120" evidence="1">
    <location>
        <begin position="21"/>
        <end position="212"/>
    </location>
</feature>
<dbReference type="EMBL" id="JAPXFL010000001">
    <property type="protein sequence ID" value="KAK9511610.1"/>
    <property type="molecule type" value="Genomic_DNA"/>
</dbReference>
<name>A0AAW1DNP7_9HEMI</name>
<organism evidence="2 3">
    <name type="scientific">Rhynocoris fuscipes</name>
    <dbReference type="NCBI Taxonomy" id="488301"/>
    <lineage>
        <taxon>Eukaryota</taxon>
        <taxon>Metazoa</taxon>
        <taxon>Ecdysozoa</taxon>
        <taxon>Arthropoda</taxon>
        <taxon>Hexapoda</taxon>
        <taxon>Insecta</taxon>
        <taxon>Pterygota</taxon>
        <taxon>Neoptera</taxon>
        <taxon>Paraneoptera</taxon>
        <taxon>Hemiptera</taxon>
        <taxon>Heteroptera</taxon>
        <taxon>Panheteroptera</taxon>
        <taxon>Cimicomorpha</taxon>
        <taxon>Reduviidae</taxon>
        <taxon>Harpactorinae</taxon>
        <taxon>Harpactorini</taxon>
        <taxon>Rhynocoris</taxon>
    </lineage>
</organism>
<dbReference type="Proteomes" id="UP001461498">
    <property type="component" value="Unassembled WGS sequence"/>
</dbReference>
<keyword evidence="1" id="KW-0732">Signal</keyword>
<sequence length="212" mass="21164">MKLFLSVLLVITLVENDVLAAPKPFLSSLLNGGANLIKNQVDKGAEAFGKVMTLGKDVTTLGTGLTSKASYMGSAIGKVGLSSLTTFGNEALNTGADLGVKGLDFMKKATEGVPIIGTKVAVGADLGKLGIDLSQAAGKNVLDLVNSVGLGGLTAGNTLAQLTSGGLENAAGLGFGLSQKGAEAGAKIINTAVDKSVGTLTGLFGRQKTAEV</sequence>
<gene>
    <name evidence="2" type="ORF">O3M35_000234</name>
</gene>
<keyword evidence="3" id="KW-1185">Reference proteome</keyword>
<proteinExistence type="predicted"/>
<protein>
    <submittedName>
        <fullName evidence="2">Uncharacterized protein</fullName>
    </submittedName>
</protein>
<evidence type="ECO:0000256" key="1">
    <source>
        <dbReference type="SAM" id="SignalP"/>
    </source>
</evidence>
<evidence type="ECO:0000313" key="2">
    <source>
        <dbReference type="EMBL" id="KAK9511610.1"/>
    </source>
</evidence>
<dbReference type="AlphaFoldDB" id="A0AAW1DNP7"/>
<reference evidence="2 3" key="1">
    <citation type="submission" date="2022-12" db="EMBL/GenBank/DDBJ databases">
        <title>Chromosome-level genome assembly of true bugs.</title>
        <authorList>
            <person name="Ma L."/>
            <person name="Li H."/>
        </authorList>
    </citation>
    <scope>NUCLEOTIDE SEQUENCE [LARGE SCALE GENOMIC DNA]</scope>
    <source>
        <strain evidence="2">Lab_2022b</strain>
    </source>
</reference>
<accession>A0AAW1DNP7</accession>
<evidence type="ECO:0000313" key="3">
    <source>
        <dbReference type="Proteomes" id="UP001461498"/>
    </source>
</evidence>